<dbReference type="GO" id="GO:0003677">
    <property type="term" value="F:DNA binding"/>
    <property type="evidence" value="ECO:0007669"/>
    <property type="project" value="UniProtKB-KW"/>
</dbReference>
<proteinExistence type="predicted"/>
<dbReference type="Proteomes" id="UP000010729">
    <property type="component" value="Unassembled WGS sequence"/>
</dbReference>
<sequence>MVPNQAKIDQLKGMAVAVQSLRSDVWSILRQRDMAAVSMYDFRTVMTERGLTPGHYGLQQRIWRQNVETAFREVRLWQEAAKQQYGLKRKIFRRAAGNKAEERRLFTVLKVGDWLSDPWLHKHTRKAFRAKPKPSRQKLRLSFDSASYNTKRDSEGRLWLSLMGAANRQRIKLCFGRVPEKLTPCGEIQVFFHAENDIQIHTGFDEFHACAGDAIPEPGRKVSTHTRRAERESLSAKAPAAPVDRATTNKPYRILGIDAGRTEAFIDSHGTVYGHGLGQLCEEHDAKTKGKRASRSKLREQAKALRKQAEVARRAGNPEKARRLTRKADNIYAHNLSTGRQTAARSRHRARVRDLIFRAVHEIAAVTNCIAAEKFSQNFSYDRSRKQNRLNSGWMRSIVAEALDAAARRRGSSVIHVNPAYTSQQVRRCGHLGKRTNGSVYCTEGSCPEFRVKYHDDMDAAGSIEDRAADPHITLSMTPKQVREVILSRY</sequence>
<gene>
    <name evidence="3" type="ORF">D477_002426</name>
</gene>
<protein>
    <submittedName>
        <fullName evidence="3">Transposase</fullName>
    </submittedName>
</protein>
<feature type="domain" description="Cas12f1-like TNB" evidence="2">
    <location>
        <begin position="402"/>
        <end position="462"/>
    </location>
</feature>
<evidence type="ECO:0000313" key="3">
    <source>
        <dbReference type="EMBL" id="EMY35809.1"/>
    </source>
</evidence>
<keyword evidence="1" id="KW-0238">DNA-binding</keyword>
<dbReference type="InterPro" id="IPR010095">
    <property type="entry name" value="Cas12f1-like_TNB"/>
</dbReference>
<accession>N1V755</accession>
<evidence type="ECO:0000259" key="2">
    <source>
        <dbReference type="Pfam" id="PF07282"/>
    </source>
</evidence>
<name>N1V755_9MICC</name>
<comment type="caution">
    <text evidence="3">The sequence shown here is derived from an EMBL/GenBank/DDBJ whole genome shotgun (WGS) entry which is preliminary data.</text>
</comment>
<evidence type="ECO:0000313" key="4">
    <source>
        <dbReference type="Proteomes" id="UP000010729"/>
    </source>
</evidence>
<dbReference type="EMBL" id="ANPE02000061">
    <property type="protein sequence ID" value="EMY35809.1"/>
    <property type="molecule type" value="Genomic_DNA"/>
</dbReference>
<keyword evidence="4" id="KW-1185">Reference proteome</keyword>
<reference evidence="3 4" key="1">
    <citation type="journal article" date="2013" name="Genome Announc.">
        <title>Draft Genome Sequence of Arthrobacter crystallopoietes Strain BAB-32, Revealing Genes for Bioremediation.</title>
        <authorList>
            <person name="Joshi M.N."/>
            <person name="Pandit A.S."/>
            <person name="Sharma A."/>
            <person name="Pandya R.V."/>
            <person name="Desai S.M."/>
            <person name="Saxena A.K."/>
            <person name="Bagatharia S.B."/>
        </authorList>
    </citation>
    <scope>NUCLEOTIDE SEQUENCE [LARGE SCALE GENOMIC DNA]</scope>
    <source>
        <strain evidence="3 4">BAB-32</strain>
    </source>
</reference>
<organism evidence="3 4">
    <name type="scientific">Arthrobacter crystallopoietes BAB-32</name>
    <dbReference type="NCBI Taxonomy" id="1246476"/>
    <lineage>
        <taxon>Bacteria</taxon>
        <taxon>Bacillati</taxon>
        <taxon>Actinomycetota</taxon>
        <taxon>Actinomycetes</taxon>
        <taxon>Micrococcales</taxon>
        <taxon>Micrococcaceae</taxon>
        <taxon>Crystallibacter</taxon>
    </lineage>
</organism>
<evidence type="ECO:0000256" key="1">
    <source>
        <dbReference type="ARBA" id="ARBA00023125"/>
    </source>
</evidence>
<dbReference type="Pfam" id="PF07282">
    <property type="entry name" value="Cas12f1-like_TNB"/>
    <property type="match status" value="1"/>
</dbReference>
<dbReference type="AlphaFoldDB" id="N1V755"/>